<accession>A0A8J7LU70</accession>
<reference evidence="1" key="1">
    <citation type="submission" date="2020-12" db="EMBL/GenBank/DDBJ databases">
        <title>Geomonas sp. Red875, isolated from river sediment.</title>
        <authorList>
            <person name="Xu Z."/>
            <person name="Zhang Z."/>
            <person name="Masuda Y."/>
            <person name="Itoh H."/>
            <person name="Senoo K."/>
        </authorList>
    </citation>
    <scope>NUCLEOTIDE SEQUENCE</scope>
    <source>
        <strain evidence="1">Red875</strain>
    </source>
</reference>
<keyword evidence="2" id="KW-1185">Reference proteome</keyword>
<dbReference type="AlphaFoldDB" id="A0A8J7LU70"/>
<dbReference type="EMBL" id="JAEMHM010000002">
    <property type="protein sequence ID" value="MBJ6723445.1"/>
    <property type="molecule type" value="Genomic_DNA"/>
</dbReference>
<protein>
    <submittedName>
        <fullName evidence="1">DUF2750 domain-containing protein</fullName>
    </submittedName>
</protein>
<evidence type="ECO:0000313" key="1">
    <source>
        <dbReference type="EMBL" id="MBJ6723445.1"/>
    </source>
</evidence>
<dbReference type="Proteomes" id="UP000636888">
    <property type="component" value="Unassembled WGS sequence"/>
</dbReference>
<evidence type="ECO:0000313" key="2">
    <source>
        <dbReference type="Proteomes" id="UP000636888"/>
    </source>
</evidence>
<sequence length="120" mass="13546">MNIDFIGQIIFSQEVQANRQVWVVKGRNENIYAMELDQAGFSLPVWSAKERAVEFLKNTQLLDGELEPHPIGLDLFINIYLSDKMLGINELLINMDGNSAQALVLSLDEFLDAHDIRKAG</sequence>
<organism evidence="1 2">
    <name type="scientific">Geomesophilobacter sediminis</name>
    <dbReference type="NCBI Taxonomy" id="2798584"/>
    <lineage>
        <taxon>Bacteria</taxon>
        <taxon>Pseudomonadati</taxon>
        <taxon>Thermodesulfobacteriota</taxon>
        <taxon>Desulfuromonadia</taxon>
        <taxon>Geobacterales</taxon>
        <taxon>Geobacteraceae</taxon>
        <taxon>Geomesophilobacter</taxon>
    </lineage>
</organism>
<dbReference type="RefSeq" id="WP_199382295.1">
    <property type="nucleotide sequence ID" value="NZ_JAEMHM010000002.1"/>
</dbReference>
<proteinExistence type="predicted"/>
<gene>
    <name evidence="1" type="ORF">JFN93_01875</name>
</gene>
<name>A0A8J7LU70_9BACT</name>
<comment type="caution">
    <text evidence="1">The sequence shown here is derived from an EMBL/GenBank/DDBJ whole genome shotgun (WGS) entry which is preliminary data.</text>
</comment>